<evidence type="ECO:0000313" key="4">
    <source>
        <dbReference type="EMBL" id="KAG8375985.1"/>
    </source>
</evidence>
<feature type="domain" description="U3 small nucleolar RNA-associated protein 20 C-terminal" evidence="3">
    <location>
        <begin position="2612"/>
        <end position="2704"/>
    </location>
</feature>
<dbReference type="PANTHER" id="PTHR17695">
    <property type="entry name" value="SMALL SUBUNIT PROCESSOME COMPONENT 20 HOMOLOG"/>
    <property type="match status" value="1"/>
</dbReference>
<dbReference type="Pfam" id="PF07539">
    <property type="entry name" value="UTP20_N"/>
    <property type="match status" value="1"/>
</dbReference>
<accession>A0AAV6X9U2</accession>
<organism evidence="4 5">
    <name type="scientific">Buddleja alternifolia</name>
    <dbReference type="NCBI Taxonomy" id="168488"/>
    <lineage>
        <taxon>Eukaryota</taxon>
        <taxon>Viridiplantae</taxon>
        <taxon>Streptophyta</taxon>
        <taxon>Embryophyta</taxon>
        <taxon>Tracheophyta</taxon>
        <taxon>Spermatophyta</taxon>
        <taxon>Magnoliopsida</taxon>
        <taxon>eudicotyledons</taxon>
        <taxon>Gunneridae</taxon>
        <taxon>Pentapetalae</taxon>
        <taxon>asterids</taxon>
        <taxon>lamiids</taxon>
        <taxon>Lamiales</taxon>
        <taxon>Scrophulariaceae</taxon>
        <taxon>Buddlejeae</taxon>
        <taxon>Buddleja</taxon>
    </lineage>
</organism>
<dbReference type="Gene3D" id="1.25.10.10">
    <property type="entry name" value="Leucine-rich Repeat Variant"/>
    <property type="match status" value="2"/>
</dbReference>
<evidence type="ECO:0000259" key="2">
    <source>
        <dbReference type="Pfam" id="PF20416"/>
    </source>
</evidence>
<dbReference type="GO" id="GO:0032040">
    <property type="term" value="C:small-subunit processome"/>
    <property type="evidence" value="ECO:0007669"/>
    <property type="project" value="TreeGrafter"/>
</dbReference>
<evidence type="ECO:0000259" key="3">
    <source>
        <dbReference type="Pfam" id="PF23099"/>
    </source>
</evidence>
<name>A0AAV6X9U2_9LAMI</name>
<keyword evidence="5" id="KW-1185">Reference proteome</keyword>
<dbReference type="Pfam" id="PF20416">
    <property type="entry name" value="UTP20"/>
    <property type="match status" value="1"/>
</dbReference>
<gene>
    <name evidence="4" type="ORF">BUALT_Bualt09G0016000</name>
</gene>
<evidence type="ECO:0000313" key="5">
    <source>
        <dbReference type="Proteomes" id="UP000826271"/>
    </source>
</evidence>
<dbReference type="Pfam" id="PF23099">
    <property type="entry name" value="UTP20_C"/>
    <property type="match status" value="1"/>
</dbReference>
<evidence type="ECO:0008006" key="6">
    <source>
        <dbReference type="Google" id="ProtNLM"/>
    </source>
</evidence>
<comment type="caution">
    <text evidence="4">The sequence shown here is derived from an EMBL/GenBank/DDBJ whole genome shotgun (WGS) entry which is preliminary data.</text>
</comment>
<dbReference type="InterPro" id="IPR046523">
    <property type="entry name" value="UTP20_dom"/>
</dbReference>
<evidence type="ECO:0000259" key="1">
    <source>
        <dbReference type="Pfam" id="PF07539"/>
    </source>
</evidence>
<proteinExistence type="predicted"/>
<sequence length="2714" mass="310395">MATPSDARAVKSLNKSSGRRRFVFKTFSQRVEEIDIDVYRSLDPLKAEPSEGSSFFRDCLVEYRELNTAEDFISFYEETFPLVQTLPQIILQKDVIISSLLCRLNMEGRLSHEPILRLIAALSRDLLGDFVPFLDRIADSLEHLLESGADRDPEIIEQIFTSWSYIMMYLQKYLTKDVGHVLRITAKLRYYQKDYVREFMAESVSFLLRKTPIQQLKKGITKLMTEVVEEPSEMRKSGVGALLSHVMRITSSRLHSKTEALLPLLVGDDSFQIGDQIIEGSSAILEVLTLAFQRLYAALDPVELTFIWSCLCEKITDCVTNGNSVHLSRLLTLLISVVQNDYPRKIFDYRAMVELVGLLVQTFINPFLTKEIVDQHSEVIDKVLQLILCIIDGLSSSKDMPDLLHVSSQWKPVFDLRSQSLLPFIKDLLMKDLSIFHVFATHIMRVFDNLIEISDEEVVHLMIIFCEKLEEDGSSFVDGKSTDQFSRIHVFFQDTLNFWIGNITESVKRNLFPFPFQQNKLAVLWGVVRCYSHFSSAKANPSRLMDLINAMDELLMVESGFPQNTWESVIGAALHSYHKLVFSGNIAHTDSAMTKFLDLAKRYRSSLQILSAVADILDSISVSSVLQDTRSKIYPSEYVAGKVLDAFDIFAENLCHGNREIRLSTLRILCHYEPIYYQHSKKELPIENNMRTDASETSHVEDHNNSVLDLLRSIEETALSIATSRKVILLISKIQMSLSAHRVADQYMPVVLNGIIGIFHNRFNCLWNPASECLNTLIGQYFPMVWDRYVKYLDHCQSVFLTSLDQHDGHDSDPNEETGLVRCFNSDIFPVFDATPHATILSLLIQTLQKVPSLAESHSQQIIPLFLKFLGYNEMTSNVASYTLDHGGKEWKGVLKEWLSLFRLFRNPKAFYQSQFFRNVLEHRLLDQNDADIQMKVLDCLLNWGDDFLHPYSGNLKNLINSKYLREELTKWSLFKYSKDSIDARHRPYVVPIVIRILIPKVRNLKMLACQKNASVHHRRAVIGFLAQLDVDELPLFFWLLIRPLLPFSQKDDDETSKCFWSLSESHTDEVDTSIILKHFTTDTIKALSWKKRYGFLHVIEDILAVFDESHLNPFLDLLMNCVVRILVSCTSSLGSIRSSESPSHDEVENQMAEKMDVKQFKDLRSLCLKIVYLVLSRYEDHDFDDIFWDLFFTSIKPLIANFKQEGASSKKPSSLFYCFLAMSKSYKLVPLLYKERTLVPDIFSILTVPSASESILSCALKFSKNLLKLDSELDSEDVSVKRILLPHLNVLICSLHSIFTNDNSTKRQFVKFPGKREFTIFKMLSKYVKEPLAAKTFVDILLPLLTKRHQNLGWNLFDILDPLTINFFRFSQMRVVSLVDTCIEILQIIHQVVGVLGSESSRQILKSITPLLISADLAVRIIICDVLDAVAVNDSSVLKLVEILRELNATSEMEIGGLDYDKILHAYVKVDVDFLTSIREEHVLPILAQSVHDMSSEEMILRQSAFRLLLSFIEFSGKILYGDLSDQKWSEASIQHIVSNFVLKHMGNAMDKEGTVKKVWLDLLREMVLRIPTVANLDSYRALCSDDAEQDFFNNIVHLQKHRRSRALSRFKSIVSSGYLSEVITNKVFVPLLFSMLFGVQDGKDEHIRSACMDALAAISGSMKWNRYYTLLTRCFRDLTLKPDKQKIVLRLICSILDHFHFSEASLVDEAKVSVCDAPDPYTIDMTCSSTLRNCTSPAELPIIQTCLHKNLLPKIQKLLTSDSDNVNVNISLVALKLLKLLPAEIMDSQLPSIVHRISNFLKNRLESVRDEARSALAACLKELGLEYLQFIVKVLKGTLKRGYEMHVLGYTLNFMLSKFLMNPICGKLDYCLQDLLYVVENDILGDVSEQKEVEKIASKMKETRKQKSYETLKLIAQSVTFKTHALKLLSPVTAHLHKQLTQKEKSKLENMLNHIAAGIECNPSVDQTEVFIFVNCLIKDGISDENNGNEYSYITEESKLDEDDDGIRTIQGNRLVNVDRRFSYLVTAFALGVLQNYMKKLNLNGEDEQLLSLLDPFVNLLGQCLSSKYDNIITAALRCLSLLVRLPLPSLQSQADKIKNSLLVIAQGSVNTSSELTESCIKLLTTLLRSTRVTLSADQLHMLIQFPLFVDLAKNPSFVALSLLKAIVHRKLVVPEIFDVVQIVAELMVQSQLEPIRKKCSQILLQFLLGYHLSEKRLQQHLDFLLANLRYKHSTGRESVLEMLHTIILKFRREIVDAQSQTMFVHLVISLSNDDDSKVRSMTAAALKCLIGRVRHGRTHSLHPILEYSLSWYLGGKQNLWSAAAQVLGLLVEVFGKEFEKYLSRVLPVMRSILQSAVSALTLSQENVSDEVVAPFWKEAYYSLVMLEKILFQFHNLFFERDLEDIWDTICGFLLHPHLWLRNISNRILSFYFAAVTNAREKQQQLGVSMETPLLMRPSMLFHLAVSFCCQLKVPLTDDAAGGVILKNLVFSILNLHSFFRENECMDVFKFWSNLESNEQDRFVKAFGVIDPRKGRRMLTSFTSDASGQHNQHQHPFISYLLQRMGKISFQMEANQMKTVFNCFKSSSQELLGCGGTLGSDDQHSYEYQMLLPLYRVCEGYTGQVVSDDLKQLAQEVSESIREIIGMQNFVQIYSQIRKSLKVKREKRKQGEKIMAVVNPTRNAKRKLRIAAKHQAHKKRKMMTMKMGRWMH</sequence>
<reference evidence="4" key="1">
    <citation type="submission" date="2019-10" db="EMBL/GenBank/DDBJ databases">
        <authorList>
            <person name="Zhang R."/>
            <person name="Pan Y."/>
            <person name="Wang J."/>
            <person name="Ma R."/>
            <person name="Yu S."/>
        </authorList>
    </citation>
    <scope>NUCLEOTIDE SEQUENCE</scope>
    <source>
        <strain evidence="4">LA-IB0</strain>
        <tissue evidence="4">Leaf</tissue>
    </source>
</reference>
<dbReference type="SUPFAM" id="SSF48371">
    <property type="entry name" value="ARM repeat"/>
    <property type="match status" value="3"/>
</dbReference>
<dbReference type="InterPro" id="IPR057525">
    <property type="entry name" value="UTP20_C"/>
</dbReference>
<dbReference type="PANTHER" id="PTHR17695:SF11">
    <property type="entry name" value="SMALL SUBUNIT PROCESSOME COMPONENT 20 HOMOLOG"/>
    <property type="match status" value="1"/>
</dbReference>
<feature type="domain" description="U3 small nucleolar RNA-associated protein 20" evidence="2">
    <location>
        <begin position="1764"/>
        <end position="1979"/>
    </location>
</feature>
<protein>
    <recommendedName>
        <fullName evidence="6">Small subunit processome component 20 homolog</fullName>
    </recommendedName>
</protein>
<dbReference type="InterPro" id="IPR011430">
    <property type="entry name" value="UTP20_N"/>
</dbReference>
<feature type="domain" description="U3 small nucleolar RNA-associated protein 20 N-terminal" evidence="1">
    <location>
        <begin position="892"/>
        <end position="1553"/>
    </location>
</feature>
<dbReference type="InterPro" id="IPR011989">
    <property type="entry name" value="ARM-like"/>
</dbReference>
<dbReference type="InterPro" id="IPR016024">
    <property type="entry name" value="ARM-type_fold"/>
</dbReference>
<dbReference type="GO" id="GO:0030686">
    <property type="term" value="C:90S preribosome"/>
    <property type="evidence" value="ECO:0007669"/>
    <property type="project" value="TreeGrafter"/>
</dbReference>
<dbReference type="InterPro" id="IPR052575">
    <property type="entry name" value="SSU_processome_comp_20"/>
</dbReference>
<dbReference type="Proteomes" id="UP000826271">
    <property type="component" value="Unassembled WGS sequence"/>
</dbReference>
<dbReference type="EMBL" id="WHWC01000009">
    <property type="protein sequence ID" value="KAG8375985.1"/>
    <property type="molecule type" value="Genomic_DNA"/>
</dbReference>